<dbReference type="Pfam" id="PF01636">
    <property type="entry name" value="APH"/>
    <property type="match status" value="1"/>
</dbReference>
<organism evidence="2">
    <name type="scientific">Uncultured Desulfatiglans sp</name>
    <dbReference type="NCBI Taxonomy" id="1748965"/>
    <lineage>
        <taxon>Bacteria</taxon>
        <taxon>Pseudomonadati</taxon>
        <taxon>Thermodesulfobacteriota</taxon>
        <taxon>Desulfobacteria</taxon>
        <taxon>Desulfatiglandales</taxon>
        <taxon>Desulfatiglandaceae</taxon>
        <taxon>Desulfatiglans</taxon>
        <taxon>environmental samples</taxon>
    </lineage>
</organism>
<dbReference type="InterPro" id="IPR011009">
    <property type="entry name" value="Kinase-like_dom_sf"/>
</dbReference>
<gene>
    <name evidence="2" type="ORF">TRIP_B330422</name>
</gene>
<dbReference type="EMBL" id="UPXX01000027">
    <property type="protein sequence ID" value="VBB44289.1"/>
    <property type="molecule type" value="Genomic_DNA"/>
</dbReference>
<sequence>MSAMMEDLLEPAAFPDETRSVSLVQTHISLVFIADAFVYKVKKPVNFGFLDFTSLENRAHACRQEVLLNRRLAPEIYEGVLPVVFDGFRHRVGAGHGAVVDHAVKMRRIPEERLMKAVFARGELNGEDVERVARVLADFHRTAQRSPEIDAFGRAEAFRVNTDENFAQVEKYCGTSIDQPLFEALRQWTVAFYRDHAALFEERIAAGRVRDCHGDLHMEHICLSDGIPIFDCIEFNDRFRYGDTLADVAFLMMDLDYHGGAAFSNLFWEAYRRFAEEGEGEELLTFYKVYRAFVRGKVISFQLDDPGIEAFEKEKAVRSARAYFELAGSYL</sequence>
<dbReference type="SUPFAM" id="SSF56112">
    <property type="entry name" value="Protein kinase-like (PK-like)"/>
    <property type="match status" value="1"/>
</dbReference>
<dbReference type="Gene3D" id="3.90.1200.10">
    <property type="match status" value="1"/>
</dbReference>
<dbReference type="InterPro" id="IPR002575">
    <property type="entry name" value="Aminoglycoside_PTrfase"/>
</dbReference>
<protein>
    <recommendedName>
        <fullName evidence="1">Aminoglycoside phosphotransferase domain-containing protein</fullName>
    </recommendedName>
</protein>
<name>A0A653A896_UNCDX</name>
<dbReference type="PANTHER" id="PTHR43883:SF1">
    <property type="entry name" value="GLUCONOKINASE"/>
    <property type="match status" value="1"/>
</dbReference>
<evidence type="ECO:0000313" key="2">
    <source>
        <dbReference type="EMBL" id="VBB44289.1"/>
    </source>
</evidence>
<dbReference type="InterPro" id="IPR052732">
    <property type="entry name" value="Cell-binding_unc_protein"/>
</dbReference>
<proteinExistence type="predicted"/>
<reference evidence="2" key="1">
    <citation type="submission" date="2018-07" db="EMBL/GenBank/DDBJ databases">
        <authorList>
            <consortium name="Genoscope - CEA"/>
            <person name="William W."/>
        </authorList>
    </citation>
    <scope>NUCLEOTIDE SEQUENCE</scope>
    <source>
        <strain evidence="2">IK1</strain>
    </source>
</reference>
<evidence type="ECO:0000259" key="1">
    <source>
        <dbReference type="Pfam" id="PF01636"/>
    </source>
</evidence>
<dbReference type="AlphaFoldDB" id="A0A653A896"/>
<dbReference type="PANTHER" id="PTHR43883">
    <property type="entry name" value="SLR0207 PROTEIN"/>
    <property type="match status" value="1"/>
</dbReference>
<accession>A0A653A896</accession>
<feature type="domain" description="Aminoglycoside phosphotransferase" evidence="1">
    <location>
        <begin position="59"/>
        <end position="275"/>
    </location>
</feature>